<comment type="caution">
    <text evidence="1">The sequence shown here is derived from an EMBL/GenBank/DDBJ whole genome shotgun (WGS) entry which is preliminary data.</text>
</comment>
<feature type="non-terminal residue" evidence="1">
    <location>
        <position position="1"/>
    </location>
</feature>
<organism evidence="1 2">
    <name type="scientific">Allacma fusca</name>
    <dbReference type="NCBI Taxonomy" id="39272"/>
    <lineage>
        <taxon>Eukaryota</taxon>
        <taxon>Metazoa</taxon>
        <taxon>Ecdysozoa</taxon>
        <taxon>Arthropoda</taxon>
        <taxon>Hexapoda</taxon>
        <taxon>Collembola</taxon>
        <taxon>Symphypleona</taxon>
        <taxon>Sminthuridae</taxon>
        <taxon>Allacma</taxon>
    </lineage>
</organism>
<dbReference type="EMBL" id="CAJVCH010044850">
    <property type="protein sequence ID" value="CAG7717325.1"/>
    <property type="molecule type" value="Genomic_DNA"/>
</dbReference>
<evidence type="ECO:0000313" key="1">
    <source>
        <dbReference type="EMBL" id="CAG7717325.1"/>
    </source>
</evidence>
<name>A0A8J2JBU9_9HEXA</name>
<protein>
    <submittedName>
        <fullName evidence="1">Uncharacterized protein</fullName>
    </submittedName>
</protein>
<dbReference type="Proteomes" id="UP000708208">
    <property type="component" value="Unassembled WGS sequence"/>
</dbReference>
<gene>
    <name evidence="1" type="ORF">AFUS01_LOCUS6787</name>
</gene>
<sequence>MRERGEQCDVVFVTTGNVKVKKR</sequence>
<keyword evidence="2" id="KW-1185">Reference proteome</keyword>
<reference evidence="1" key="1">
    <citation type="submission" date="2021-06" db="EMBL/GenBank/DDBJ databases">
        <authorList>
            <person name="Hodson N. C."/>
            <person name="Mongue J. A."/>
            <person name="Jaron S. K."/>
        </authorList>
    </citation>
    <scope>NUCLEOTIDE SEQUENCE</scope>
</reference>
<accession>A0A8J2JBU9</accession>
<dbReference type="AlphaFoldDB" id="A0A8J2JBU9"/>
<proteinExistence type="predicted"/>
<evidence type="ECO:0000313" key="2">
    <source>
        <dbReference type="Proteomes" id="UP000708208"/>
    </source>
</evidence>